<feature type="region of interest" description="Disordered" evidence="1">
    <location>
        <begin position="1"/>
        <end position="34"/>
    </location>
</feature>
<evidence type="ECO:0000256" key="1">
    <source>
        <dbReference type="SAM" id="MobiDB-lite"/>
    </source>
</evidence>
<protein>
    <submittedName>
        <fullName evidence="2">Uncharacterized protein</fullName>
    </submittedName>
</protein>
<proteinExistence type="predicted"/>
<feature type="region of interest" description="Disordered" evidence="1">
    <location>
        <begin position="46"/>
        <end position="67"/>
    </location>
</feature>
<dbReference type="RefSeq" id="WP_182040489.1">
    <property type="nucleotide sequence ID" value="NZ_PDLY01000001.1"/>
</dbReference>
<organism evidence="2 3">
    <name type="scientific">Bombella mellum</name>
    <dbReference type="NCBI Taxonomy" id="2039288"/>
    <lineage>
        <taxon>Bacteria</taxon>
        <taxon>Pseudomonadati</taxon>
        <taxon>Pseudomonadota</taxon>
        <taxon>Alphaproteobacteria</taxon>
        <taxon>Acetobacterales</taxon>
        <taxon>Acetobacteraceae</taxon>
        <taxon>Bombella</taxon>
    </lineage>
</organism>
<gene>
    <name evidence="2" type="ORF">CPA56_02785</name>
</gene>
<feature type="compositionally biased region" description="Polar residues" evidence="1">
    <location>
        <begin position="46"/>
        <end position="61"/>
    </location>
</feature>
<feature type="compositionally biased region" description="Low complexity" evidence="1">
    <location>
        <begin position="1"/>
        <end position="11"/>
    </location>
</feature>
<feature type="compositionally biased region" description="Polar residues" evidence="1">
    <location>
        <begin position="20"/>
        <end position="34"/>
    </location>
</feature>
<accession>A0ABR5ZRG2</accession>
<dbReference type="EMBL" id="PDLY01000001">
    <property type="protein sequence ID" value="MBA5726921.1"/>
    <property type="molecule type" value="Genomic_DNA"/>
</dbReference>
<evidence type="ECO:0000313" key="2">
    <source>
        <dbReference type="EMBL" id="MBA5726921.1"/>
    </source>
</evidence>
<dbReference type="Proteomes" id="UP000765338">
    <property type="component" value="Unassembled WGS sequence"/>
</dbReference>
<reference evidence="2 3" key="1">
    <citation type="submission" date="2017-10" db="EMBL/GenBank/DDBJ databases">
        <authorList>
            <person name="Jakob F."/>
        </authorList>
    </citation>
    <scope>NUCLEOTIDE SEQUENCE [LARGE SCALE GENOMIC DNA]</scope>
    <source>
        <strain evidence="2 3">TMW 2.1889</strain>
    </source>
</reference>
<keyword evidence="3" id="KW-1185">Reference proteome</keyword>
<evidence type="ECO:0000313" key="3">
    <source>
        <dbReference type="Proteomes" id="UP000765338"/>
    </source>
</evidence>
<comment type="caution">
    <text evidence="2">The sequence shown here is derived from an EMBL/GenBank/DDBJ whole genome shotgun (WGS) entry which is preliminary data.</text>
</comment>
<sequence>MCSSAPHLSTPLPTPSPAAQVTQAGKQQSQQATNAARLAGGFGSTLLTGSQGLSQTNNSAPKTLLGG</sequence>
<name>A0ABR5ZRG2_9PROT</name>